<evidence type="ECO:0000259" key="3">
    <source>
        <dbReference type="Pfam" id="PF00588"/>
    </source>
</evidence>
<dbReference type="InterPro" id="IPR029028">
    <property type="entry name" value="Alpha/beta_knot_MTases"/>
</dbReference>
<protein>
    <submittedName>
        <fullName evidence="4">tRNA G18 (Ribose-2'-O)-methylase SpoU</fullName>
    </submittedName>
</protein>
<comment type="caution">
    <text evidence="4">The sequence shown here is derived from an EMBL/GenBank/DDBJ whole genome shotgun (WGS) entry which is preliminary data.</text>
</comment>
<dbReference type="AlphaFoldDB" id="A0A840EUY6"/>
<proteinExistence type="predicted"/>
<dbReference type="GO" id="GO:0008173">
    <property type="term" value="F:RNA methyltransferase activity"/>
    <property type="evidence" value="ECO:0007669"/>
    <property type="project" value="InterPro"/>
</dbReference>
<dbReference type="InterPro" id="IPR001537">
    <property type="entry name" value="SpoU_MeTrfase"/>
</dbReference>
<name>A0A840EUY6_9FLAO</name>
<sequence length="167" mass="18942">MEQQLKHHENKFEQQKKPIIILAHHVQSPANIGGLFRLADAFAVKELILPESINLNSTRLKRNARATIANVKHHCIKDSIAYLENLQQNNYQIICLEITKNSIPLEALKLTSTQPIVLVIGDERLGIPENILNRFCTHIHIPMYGKNSSMNVTQATAISLYEICKQI</sequence>
<keyword evidence="2" id="KW-0808">Transferase</keyword>
<gene>
    <name evidence="4" type="ORF">GGR32_001572</name>
</gene>
<dbReference type="EMBL" id="JACIFO010000005">
    <property type="protein sequence ID" value="MBB4119276.1"/>
    <property type="molecule type" value="Genomic_DNA"/>
</dbReference>
<dbReference type="PANTHER" id="PTHR46429:SF1">
    <property type="entry name" value="23S RRNA (GUANOSINE-2'-O-)-METHYLTRANSFERASE RLMB"/>
    <property type="match status" value="1"/>
</dbReference>
<dbReference type="GO" id="GO:0003723">
    <property type="term" value="F:RNA binding"/>
    <property type="evidence" value="ECO:0007669"/>
    <property type="project" value="InterPro"/>
</dbReference>
<dbReference type="GO" id="GO:0006396">
    <property type="term" value="P:RNA processing"/>
    <property type="evidence" value="ECO:0007669"/>
    <property type="project" value="InterPro"/>
</dbReference>
<keyword evidence="1 4" id="KW-0489">Methyltransferase</keyword>
<dbReference type="Proteomes" id="UP000553034">
    <property type="component" value="Unassembled WGS sequence"/>
</dbReference>
<dbReference type="GO" id="GO:0005829">
    <property type="term" value="C:cytosol"/>
    <property type="evidence" value="ECO:0007669"/>
    <property type="project" value="TreeGrafter"/>
</dbReference>
<reference evidence="4 5" key="1">
    <citation type="submission" date="2020-08" db="EMBL/GenBank/DDBJ databases">
        <title>Genomic Encyclopedia of Type Strains, Phase IV (KMG-IV): sequencing the most valuable type-strain genomes for metagenomic binning, comparative biology and taxonomic classification.</title>
        <authorList>
            <person name="Goeker M."/>
        </authorList>
    </citation>
    <scope>NUCLEOTIDE SEQUENCE [LARGE SCALE GENOMIC DNA]</scope>
    <source>
        <strain evidence="4 5">DSM 29568</strain>
    </source>
</reference>
<dbReference type="PANTHER" id="PTHR46429">
    <property type="entry name" value="23S RRNA (GUANOSINE-2'-O-)-METHYLTRANSFERASE RLMB"/>
    <property type="match status" value="1"/>
</dbReference>
<dbReference type="SUPFAM" id="SSF75217">
    <property type="entry name" value="alpha/beta knot"/>
    <property type="match status" value="1"/>
</dbReference>
<organism evidence="4 5">
    <name type="scientific">Mesonia hippocampi</name>
    <dbReference type="NCBI Taxonomy" id="1628250"/>
    <lineage>
        <taxon>Bacteria</taxon>
        <taxon>Pseudomonadati</taxon>
        <taxon>Bacteroidota</taxon>
        <taxon>Flavobacteriia</taxon>
        <taxon>Flavobacteriales</taxon>
        <taxon>Flavobacteriaceae</taxon>
        <taxon>Mesonia</taxon>
    </lineage>
</organism>
<evidence type="ECO:0000313" key="5">
    <source>
        <dbReference type="Proteomes" id="UP000553034"/>
    </source>
</evidence>
<dbReference type="Gene3D" id="3.40.1280.10">
    <property type="match status" value="1"/>
</dbReference>
<evidence type="ECO:0000256" key="2">
    <source>
        <dbReference type="ARBA" id="ARBA00022679"/>
    </source>
</evidence>
<evidence type="ECO:0000313" key="4">
    <source>
        <dbReference type="EMBL" id="MBB4119276.1"/>
    </source>
</evidence>
<accession>A0A840EUY6</accession>
<feature type="domain" description="tRNA/rRNA methyltransferase SpoU type" evidence="3">
    <location>
        <begin position="19"/>
        <end position="161"/>
    </location>
</feature>
<dbReference type="RefSeq" id="WP_183477625.1">
    <property type="nucleotide sequence ID" value="NZ_JACIFO010000005.1"/>
</dbReference>
<dbReference type="CDD" id="cd18082">
    <property type="entry name" value="SpoU-like_family"/>
    <property type="match status" value="1"/>
</dbReference>
<keyword evidence="5" id="KW-1185">Reference proteome</keyword>
<evidence type="ECO:0000256" key="1">
    <source>
        <dbReference type="ARBA" id="ARBA00022603"/>
    </source>
</evidence>
<dbReference type="Pfam" id="PF00588">
    <property type="entry name" value="SpoU_methylase"/>
    <property type="match status" value="1"/>
</dbReference>
<dbReference type="InterPro" id="IPR004441">
    <property type="entry name" value="rRNA_MeTrfase_TrmH"/>
</dbReference>
<dbReference type="InterPro" id="IPR029026">
    <property type="entry name" value="tRNA_m1G_MTases_N"/>
</dbReference>
<dbReference type="GO" id="GO:0032259">
    <property type="term" value="P:methylation"/>
    <property type="evidence" value="ECO:0007669"/>
    <property type="project" value="UniProtKB-KW"/>
</dbReference>